<dbReference type="Gene3D" id="3.40.1030.10">
    <property type="entry name" value="Nucleoside phosphorylase/phosphoribosyltransferase catalytic domain"/>
    <property type="match status" value="1"/>
</dbReference>
<evidence type="ECO:0000259" key="10">
    <source>
        <dbReference type="Pfam" id="PF00591"/>
    </source>
</evidence>
<dbReference type="SUPFAM" id="SSF47648">
    <property type="entry name" value="Nucleoside phosphorylase/phosphoribosyltransferase N-terminal domain"/>
    <property type="match status" value="1"/>
</dbReference>
<keyword evidence="3 9" id="KW-0328">Glycosyltransferase</keyword>
<comment type="similarity">
    <text evidence="9">Belongs to the anthranilate phosphoribosyltransferase family.</text>
</comment>
<dbReference type="Gene3D" id="1.20.970.10">
    <property type="entry name" value="Transferase, Pyrimidine Nucleoside Phosphorylase, Chain C"/>
    <property type="match status" value="1"/>
</dbReference>
<dbReference type="FunFam" id="3.40.1030.10:FF:000002">
    <property type="entry name" value="Anthranilate phosphoribosyltransferase"/>
    <property type="match status" value="1"/>
</dbReference>
<dbReference type="Proteomes" id="UP000032076">
    <property type="component" value="Unassembled WGS sequence"/>
</dbReference>
<dbReference type="InterPro" id="IPR036320">
    <property type="entry name" value="Glycosyl_Trfase_fam3_N_dom_sf"/>
</dbReference>
<dbReference type="GeneID" id="92960091"/>
<feature type="binding site" evidence="9">
    <location>
        <position position="109"/>
    </location>
    <ligand>
        <name>anthranilate</name>
        <dbReference type="ChEBI" id="CHEBI:16567"/>
        <label>1</label>
    </ligand>
</feature>
<feature type="binding site" evidence="9">
    <location>
        <position position="86"/>
    </location>
    <ligand>
        <name>5-phospho-alpha-D-ribose 1-diphosphate</name>
        <dbReference type="ChEBI" id="CHEBI:58017"/>
    </ligand>
</feature>
<dbReference type="Proteomes" id="UP000040576">
    <property type="component" value="Unassembled WGS sequence"/>
</dbReference>
<evidence type="ECO:0000256" key="9">
    <source>
        <dbReference type="HAMAP-Rule" id="MF_00211"/>
    </source>
</evidence>
<comment type="caution">
    <text evidence="9">Lacks conserved residue(s) required for the propagation of feature annotation.</text>
</comment>
<dbReference type="KEGG" id="bthv:CQJ30_05110"/>
<dbReference type="EMBL" id="CCRF01000035">
    <property type="protein sequence ID" value="CEE00791.1"/>
    <property type="molecule type" value="Genomic_DNA"/>
</dbReference>
<dbReference type="EMBL" id="JXLU01000103">
    <property type="protein sequence ID" value="KIO72083.1"/>
    <property type="molecule type" value="Genomic_DNA"/>
</dbReference>
<evidence type="ECO:0000256" key="2">
    <source>
        <dbReference type="ARBA" id="ARBA00022605"/>
    </source>
</evidence>
<dbReference type="Pfam" id="PF02885">
    <property type="entry name" value="Glycos_trans_3N"/>
    <property type="match status" value="1"/>
</dbReference>
<feature type="binding site" evidence="9">
    <location>
        <position position="223"/>
    </location>
    <ligand>
        <name>Mg(2+)</name>
        <dbReference type="ChEBI" id="CHEBI:18420"/>
        <label>2</label>
    </ligand>
</feature>
<evidence type="ECO:0000256" key="4">
    <source>
        <dbReference type="ARBA" id="ARBA00022679"/>
    </source>
</evidence>
<feature type="binding site" evidence="9">
    <location>
        <begin position="81"/>
        <end position="82"/>
    </location>
    <ligand>
        <name>5-phospho-alpha-D-ribose 1-diphosphate</name>
        <dbReference type="ChEBI" id="CHEBI:58017"/>
    </ligand>
</feature>
<evidence type="ECO:0000313" key="12">
    <source>
        <dbReference type="EMBL" id="CEE00791.1"/>
    </source>
</evidence>
<dbReference type="PANTHER" id="PTHR43285:SF2">
    <property type="entry name" value="ANTHRANILATE PHOSPHORIBOSYLTRANSFERASE"/>
    <property type="match status" value="1"/>
</dbReference>
<dbReference type="AlphaFoldDB" id="A0A090IRS8"/>
<feature type="binding site" evidence="9">
    <location>
        <position position="78"/>
    </location>
    <ligand>
        <name>5-phospho-alpha-D-ribose 1-diphosphate</name>
        <dbReference type="ChEBI" id="CHEBI:58017"/>
    </ligand>
</feature>
<keyword evidence="5 9" id="KW-0822">Tryptophan biosynthesis</keyword>
<dbReference type="RefSeq" id="WP_034768587.1">
    <property type="nucleotide sequence ID" value="NZ_CCRF01000035.1"/>
</dbReference>
<evidence type="ECO:0000256" key="5">
    <source>
        <dbReference type="ARBA" id="ARBA00022822"/>
    </source>
</evidence>
<evidence type="ECO:0000313" key="15">
    <source>
        <dbReference type="Proteomes" id="UP000040576"/>
    </source>
</evidence>
<feature type="domain" description="Glycosyl transferase family 3" evidence="10">
    <location>
        <begin position="72"/>
        <end position="322"/>
    </location>
</feature>
<evidence type="ECO:0000256" key="3">
    <source>
        <dbReference type="ARBA" id="ARBA00022676"/>
    </source>
</evidence>
<gene>
    <name evidence="9 12" type="primary">trpD</name>
    <name evidence="13" type="ORF">B4167_3058</name>
    <name evidence="12" type="ORF">BT1A1_0944</name>
</gene>
<dbReference type="HAMAP" id="MF_00211">
    <property type="entry name" value="TrpD"/>
    <property type="match status" value="1"/>
</dbReference>
<dbReference type="InterPro" id="IPR017459">
    <property type="entry name" value="Glycosyl_Trfase_fam3_N_dom"/>
</dbReference>
<dbReference type="UniPathway" id="UPA00035">
    <property type="reaction ID" value="UER00041"/>
</dbReference>
<reference evidence="13 14" key="2">
    <citation type="submission" date="2015-01" db="EMBL/GenBank/DDBJ databases">
        <title>Draft Genome Sequences of Four Bacillus thermoamylovorans Strains, Isolated From Food Products.</title>
        <authorList>
            <person name="Krawcyk A.O."/>
            <person name="Berendsen E.M."/>
            <person name="Eijlander R.T."/>
            <person name="de Jong A."/>
            <person name="Wells-Bennik M."/>
            <person name="Kuipers O.P."/>
        </authorList>
    </citation>
    <scope>NUCLEOTIDE SEQUENCE [LARGE SCALE GENOMIC DNA]</scope>
    <source>
        <strain evidence="13 14">B4167</strain>
    </source>
</reference>
<dbReference type="GO" id="GO:0000287">
    <property type="term" value="F:magnesium ion binding"/>
    <property type="evidence" value="ECO:0007669"/>
    <property type="project" value="UniProtKB-UniRule"/>
</dbReference>
<feature type="binding site" evidence="9">
    <location>
        <position position="164"/>
    </location>
    <ligand>
        <name>anthranilate</name>
        <dbReference type="ChEBI" id="CHEBI:16567"/>
        <label>2</label>
    </ligand>
</feature>
<dbReference type="GO" id="GO:0004048">
    <property type="term" value="F:anthranilate phosphoribosyltransferase activity"/>
    <property type="evidence" value="ECO:0007669"/>
    <property type="project" value="UniProtKB-UniRule"/>
</dbReference>
<name>A0A090IRS8_9BACI</name>
<keyword evidence="2 9" id="KW-0028">Amino-acid biosynthesis</keyword>
<dbReference type="EC" id="2.4.2.18" evidence="9"/>
<dbReference type="PATRIC" id="fig|35841.7.peg.3240"/>
<evidence type="ECO:0000256" key="1">
    <source>
        <dbReference type="ARBA" id="ARBA00004907"/>
    </source>
</evidence>
<dbReference type="InterPro" id="IPR005940">
    <property type="entry name" value="Anthranilate_Pribosyl_Tfrase"/>
</dbReference>
<dbReference type="PANTHER" id="PTHR43285">
    <property type="entry name" value="ANTHRANILATE PHOSPHORIBOSYLTRANSFERASE"/>
    <property type="match status" value="1"/>
</dbReference>
<dbReference type="NCBIfam" id="TIGR01245">
    <property type="entry name" value="trpD"/>
    <property type="match status" value="1"/>
</dbReference>
<evidence type="ECO:0000256" key="6">
    <source>
        <dbReference type="ARBA" id="ARBA00023141"/>
    </source>
</evidence>
<feature type="binding site" evidence="9">
    <location>
        <position position="224"/>
    </location>
    <ligand>
        <name>Mg(2+)</name>
        <dbReference type="ChEBI" id="CHEBI:18420"/>
        <label>1</label>
    </ligand>
</feature>
<protein>
    <recommendedName>
        <fullName evidence="9">Anthranilate phosphoribosyltransferase</fullName>
        <ecNumber evidence="9">2.4.2.18</ecNumber>
    </recommendedName>
</protein>
<reference evidence="12 15" key="1">
    <citation type="submission" date="2014-07" db="EMBL/GenBank/DDBJ databases">
        <authorList>
            <person name="Wibberg Daniel"/>
        </authorList>
    </citation>
    <scope>NUCLEOTIDE SEQUENCE [LARGE SCALE GENOMIC DNA]</scope>
</reference>
<evidence type="ECO:0000259" key="11">
    <source>
        <dbReference type="Pfam" id="PF02885"/>
    </source>
</evidence>
<evidence type="ECO:0000256" key="8">
    <source>
        <dbReference type="ARBA" id="ARBA00061188"/>
    </source>
</evidence>
<feature type="binding site" evidence="9">
    <location>
        <position position="118"/>
    </location>
    <ligand>
        <name>5-phospho-alpha-D-ribose 1-diphosphate</name>
        <dbReference type="ChEBI" id="CHEBI:58017"/>
    </ligand>
</feature>
<dbReference type="GO" id="GO:0005829">
    <property type="term" value="C:cytosol"/>
    <property type="evidence" value="ECO:0007669"/>
    <property type="project" value="TreeGrafter"/>
</dbReference>
<sequence>MKAYLEKLISGEDLTFEEMKEVTEYCLEKATDSEIAALLTAMQAKGETAEEIAGIVDVILAKSTFKIPVITDAIDNCGTGGDKSFSFNISTTSAFVIAGAGIKVAKHGNRSITSKSGSADVLEALGVSLTLSKEHVEELLQENNIAFLFAPNVHSSLKPFTKVRRELGIRTVFNIIGPLTNPVHLNAQLLGVYDKTFLKMLATALNRLGRKRAVVINGAGNLDEATLAGDNHLVFLNNGEITSFTLSPDDVNLPTYAKEEIRGGTAQENADILLSVLKGKKSAYYDTVLLNAGLGIFASGKVNSIQDGIEKARESIESGAALKRLEYLIDYSKKVPSGVS</sequence>
<comment type="subunit">
    <text evidence="9">Homodimer.</text>
</comment>
<organism evidence="12 15">
    <name type="scientific">Caldibacillus thermoamylovorans</name>
    <dbReference type="NCBI Taxonomy" id="35841"/>
    <lineage>
        <taxon>Bacteria</taxon>
        <taxon>Bacillati</taxon>
        <taxon>Bacillota</taxon>
        <taxon>Bacilli</taxon>
        <taxon>Bacillales</taxon>
        <taxon>Bacillaceae</taxon>
        <taxon>Caldibacillus</taxon>
    </lineage>
</organism>
<comment type="function">
    <text evidence="9">Catalyzes the transfer of the phosphoribosyl group of 5-phosphorylribose-1-pyrophosphate (PRPP) to anthranilate to yield N-(5'-phosphoribosyl)-anthranilate (PRA).</text>
</comment>
<feature type="binding site" evidence="9">
    <location>
        <position position="224"/>
    </location>
    <ligand>
        <name>Mg(2+)</name>
        <dbReference type="ChEBI" id="CHEBI:18420"/>
        <label>2</label>
    </ligand>
</feature>
<keyword evidence="15" id="KW-1185">Reference proteome</keyword>
<keyword evidence="9" id="KW-0460">Magnesium</keyword>
<keyword evidence="9" id="KW-0479">Metal-binding</keyword>
<comment type="catalytic activity">
    <reaction evidence="7 9">
        <text>N-(5-phospho-beta-D-ribosyl)anthranilate + diphosphate = 5-phospho-alpha-D-ribose 1-diphosphate + anthranilate</text>
        <dbReference type="Rhea" id="RHEA:11768"/>
        <dbReference type="ChEBI" id="CHEBI:16567"/>
        <dbReference type="ChEBI" id="CHEBI:18277"/>
        <dbReference type="ChEBI" id="CHEBI:33019"/>
        <dbReference type="ChEBI" id="CHEBI:58017"/>
        <dbReference type="EC" id="2.4.2.18"/>
    </reaction>
</comment>
<dbReference type="InterPro" id="IPR035902">
    <property type="entry name" value="Nuc_phospho_transferase"/>
</dbReference>
<dbReference type="OrthoDB" id="9806430at2"/>
<dbReference type="Pfam" id="PF00591">
    <property type="entry name" value="Glycos_transf_3"/>
    <property type="match status" value="1"/>
</dbReference>
<feature type="binding site" evidence="9">
    <location>
        <position position="90"/>
    </location>
    <ligand>
        <name>Mg(2+)</name>
        <dbReference type="ChEBI" id="CHEBI:18420"/>
        <label>1</label>
    </ligand>
</feature>
<feature type="binding site" evidence="9">
    <location>
        <begin position="106"/>
        <end position="114"/>
    </location>
    <ligand>
        <name>5-phospho-alpha-D-ribose 1-diphosphate</name>
        <dbReference type="ChEBI" id="CHEBI:58017"/>
    </ligand>
</feature>
<feature type="domain" description="Glycosyl transferase family 3 N-terminal" evidence="11">
    <location>
        <begin position="3"/>
        <end position="62"/>
    </location>
</feature>
<evidence type="ECO:0000313" key="13">
    <source>
        <dbReference type="EMBL" id="KIO72083.1"/>
    </source>
</evidence>
<comment type="cofactor">
    <cofactor evidence="9">
        <name>Mg(2+)</name>
        <dbReference type="ChEBI" id="CHEBI:18420"/>
    </cofactor>
    <text evidence="9">Binds 2 magnesium ions per monomer.</text>
</comment>
<evidence type="ECO:0000313" key="14">
    <source>
        <dbReference type="Proteomes" id="UP000032076"/>
    </source>
</evidence>
<feature type="binding site" evidence="9">
    <location>
        <begin position="88"/>
        <end position="91"/>
    </location>
    <ligand>
        <name>5-phospho-alpha-D-ribose 1-diphosphate</name>
        <dbReference type="ChEBI" id="CHEBI:58017"/>
    </ligand>
</feature>
<comment type="pathway">
    <text evidence="1 9">Amino-acid biosynthesis; L-tryptophan biosynthesis; L-tryptophan from chorismate: step 2/5.</text>
</comment>
<feature type="binding site" evidence="9">
    <location>
        <position position="78"/>
    </location>
    <ligand>
        <name>anthranilate</name>
        <dbReference type="ChEBI" id="CHEBI:16567"/>
        <label>1</label>
    </ligand>
</feature>
<evidence type="ECO:0000256" key="7">
    <source>
        <dbReference type="ARBA" id="ARBA00052328"/>
    </source>
</evidence>
<keyword evidence="4 9" id="KW-0808">Transferase</keyword>
<dbReference type="GO" id="GO:0000162">
    <property type="term" value="P:L-tryptophan biosynthetic process"/>
    <property type="evidence" value="ECO:0007669"/>
    <property type="project" value="UniProtKB-UniRule"/>
</dbReference>
<accession>A0A090IRS8</accession>
<comment type="similarity">
    <text evidence="8">In the C-terminal section; belongs to the anthranilate phosphoribosyltransferase family.</text>
</comment>
<proteinExistence type="inferred from homology"/>
<dbReference type="InterPro" id="IPR000312">
    <property type="entry name" value="Glycosyl_Trfase_fam3"/>
</dbReference>
<keyword evidence="6 9" id="KW-0057">Aromatic amino acid biosynthesis</keyword>
<dbReference type="SUPFAM" id="SSF52418">
    <property type="entry name" value="Nucleoside phosphorylase/phosphoribosyltransferase catalytic domain"/>
    <property type="match status" value="1"/>
</dbReference>